<dbReference type="NCBIfam" id="NF010052">
    <property type="entry name" value="PRK13529.1"/>
    <property type="match status" value="1"/>
</dbReference>
<evidence type="ECO:0000256" key="7">
    <source>
        <dbReference type="ARBA" id="ARBA00050924"/>
    </source>
</evidence>
<dbReference type="InterPro" id="IPR058697">
    <property type="entry name" value="RDRP3-5_N"/>
</dbReference>
<dbReference type="InterPro" id="IPR057596">
    <property type="entry name" value="RDRP_core"/>
</dbReference>
<dbReference type="Pfam" id="PF00390">
    <property type="entry name" value="malic"/>
    <property type="match status" value="1"/>
</dbReference>
<proteinExistence type="inferred from homology"/>
<feature type="region of interest" description="Disordered" evidence="10">
    <location>
        <begin position="150"/>
        <end position="173"/>
    </location>
</feature>
<dbReference type="CDD" id="cd05312">
    <property type="entry name" value="NAD_bind_1_malic_enz"/>
    <property type="match status" value="1"/>
</dbReference>
<dbReference type="InterPro" id="IPR058752">
    <property type="entry name" value="RDRP_C_head"/>
</dbReference>
<dbReference type="InterPro" id="IPR012301">
    <property type="entry name" value="Malic_N_dom"/>
</dbReference>
<dbReference type="InterPro" id="IPR001891">
    <property type="entry name" value="Malic_OxRdtase"/>
</dbReference>
<evidence type="ECO:0000256" key="6">
    <source>
        <dbReference type="ARBA" id="ARBA00023002"/>
    </source>
</evidence>
<keyword evidence="5" id="KW-0521">NADP</keyword>
<dbReference type="InterPro" id="IPR037062">
    <property type="entry name" value="Malic_N_dom_sf"/>
</dbReference>
<dbReference type="Pfam" id="PF26253">
    <property type="entry name" value="RdRP_head"/>
    <property type="match status" value="1"/>
</dbReference>
<feature type="compositionally biased region" description="Basic and acidic residues" evidence="10">
    <location>
        <begin position="156"/>
        <end position="166"/>
    </location>
</feature>
<organism evidence="13 14">
    <name type="scientific">Prunus armeniaca</name>
    <name type="common">Apricot</name>
    <name type="synonym">Armeniaca vulgaris</name>
    <dbReference type="NCBI Taxonomy" id="36596"/>
    <lineage>
        <taxon>Eukaryota</taxon>
        <taxon>Viridiplantae</taxon>
        <taxon>Streptophyta</taxon>
        <taxon>Embryophyta</taxon>
        <taxon>Tracheophyta</taxon>
        <taxon>Spermatophyta</taxon>
        <taxon>Magnoliopsida</taxon>
        <taxon>eudicotyledons</taxon>
        <taxon>Gunneridae</taxon>
        <taxon>Pentapetalae</taxon>
        <taxon>rosids</taxon>
        <taxon>fabids</taxon>
        <taxon>Rosales</taxon>
        <taxon>Rosaceae</taxon>
        <taxon>Amygdaloideae</taxon>
        <taxon>Amygdaleae</taxon>
        <taxon>Prunus</taxon>
    </lineage>
</organism>
<dbReference type="EMBL" id="CAEKDK010000007">
    <property type="protein sequence ID" value="CAB4288383.1"/>
    <property type="molecule type" value="Genomic_DNA"/>
</dbReference>
<comment type="catalytic activity">
    <reaction evidence="7">
        <text>(S)-malate + NADP(+) = pyruvate + CO2 + NADPH</text>
        <dbReference type="Rhea" id="RHEA:18253"/>
        <dbReference type="ChEBI" id="CHEBI:15361"/>
        <dbReference type="ChEBI" id="CHEBI:15589"/>
        <dbReference type="ChEBI" id="CHEBI:16526"/>
        <dbReference type="ChEBI" id="CHEBI:57783"/>
        <dbReference type="ChEBI" id="CHEBI:58349"/>
        <dbReference type="EC" id="1.1.1.40"/>
    </reaction>
</comment>
<dbReference type="GO" id="GO:0003968">
    <property type="term" value="F:RNA-directed RNA polymerase activity"/>
    <property type="evidence" value="ECO:0007669"/>
    <property type="project" value="InterPro"/>
</dbReference>
<protein>
    <recommendedName>
        <fullName evidence="9">Malic enzyme</fullName>
    </recommendedName>
</protein>
<dbReference type="Pfam" id="PF03949">
    <property type="entry name" value="Malic_M"/>
    <property type="match status" value="1"/>
</dbReference>
<keyword evidence="4 9" id="KW-0479">Metal-binding</keyword>
<dbReference type="Pfam" id="PF26252">
    <property type="entry name" value="RdRP_helical"/>
    <property type="match status" value="1"/>
</dbReference>
<evidence type="ECO:0000256" key="9">
    <source>
        <dbReference type="RuleBase" id="RU003426"/>
    </source>
</evidence>
<evidence type="ECO:0000259" key="12">
    <source>
        <dbReference type="SMART" id="SM01274"/>
    </source>
</evidence>
<dbReference type="GO" id="GO:0004473">
    <property type="term" value="F:malate dehydrogenase (decarboxylating) (NADP+) activity"/>
    <property type="evidence" value="ECO:0007669"/>
    <property type="project" value="UniProtKB-EC"/>
</dbReference>
<dbReference type="GO" id="GO:0009507">
    <property type="term" value="C:chloroplast"/>
    <property type="evidence" value="ECO:0007669"/>
    <property type="project" value="TreeGrafter"/>
</dbReference>
<dbReference type="GO" id="GO:0006108">
    <property type="term" value="P:malate metabolic process"/>
    <property type="evidence" value="ECO:0007669"/>
    <property type="project" value="UniProtKB-ARBA"/>
</dbReference>
<dbReference type="SMART" id="SM00919">
    <property type="entry name" value="Malic_M"/>
    <property type="match status" value="1"/>
</dbReference>
<dbReference type="PANTHER" id="PTHR23406">
    <property type="entry name" value="MALIC ENZYME-RELATED"/>
    <property type="match status" value="1"/>
</dbReference>
<evidence type="ECO:0000256" key="3">
    <source>
        <dbReference type="ARBA" id="ARBA00008785"/>
    </source>
</evidence>
<keyword evidence="6 9" id="KW-0560">Oxidoreductase</keyword>
<dbReference type="SUPFAM" id="SSF53223">
    <property type="entry name" value="Aminoacid dehydrogenase-like, N-terminal domain"/>
    <property type="match status" value="1"/>
</dbReference>
<dbReference type="InterPro" id="IPR058751">
    <property type="entry name" value="RDRP_helical"/>
</dbReference>
<dbReference type="PANTHER" id="PTHR23406:SF89">
    <property type="entry name" value="NADP-DEPENDENT MALIC ENZYME 1"/>
    <property type="match status" value="1"/>
</dbReference>
<dbReference type="GO" id="GO:0051287">
    <property type="term" value="F:NAD binding"/>
    <property type="evidence" value="ECO:0007669"/>
    <property type="project" value="InterPro"/>
</dbReference>
<reference evidence="13 14" key="1">
    <citation type="submission" date="2020-05" db="EMBL/GenBank/DDBJ databases">
        <authorList>
            <person name="Campoy J."/>
            <person name="Schneeberger K."/>
            <person name="Spophaly S."/>
        </authorList>
    </citation>
    <scope>NUCLEOTIDE SEQUENCE [LARGE SCALE GENOMIC DNA]</scope>
    <source>
        <strain evidence="13">PruArmRojPasFocal</strain>
    </source>
</reference>
<comment type="similarity">
    <text evidence="3 9">Belongs to the malic enzymes family.</text>
</comment>
<comment type="cofactor">
    <cofactor evidence="1">
        <name>Mn(2+)</name>
        <dbReference type="ChEBI" id="CHEBI:29035"/>
    </cofactor>
</comment>
<evidence type="ECO:0000256" key="2">
    <source>
        <dbReference type="ARBA" id="ARBA00001946"/>
    </source>
</evidence>
<dbReference type="InterPro" id="IPR015884">
    <property type="entry name" value="Malic_enzyme_CS"/>
</dbReference>
<dbReference type="FunFam" id="3.40.50.720:FF:000067">
    <property type="entry name" value="Malic enzyme"/>
    <property type="match status" value="1"/>
</dbReference>
<dbReference type="PROSITE" id="PS00331">
    <property type="entry name" value="MALIC_ENZYMES"/>
    <property type="match status" value="1"/>
</dbReference>
<dbReference type="Proteomes" id="UP000507222">
    <property type="component" value="Unassembled WGS sequence"/>
</dbReference>
<evidence type="ECO:0000256" key="8">
    <source>
        <dbReference type="ARBA" id="ARBA00051384"/>
    </source>
</evidence>
<dbReference type="SUPFAM" id="SSF51735">
    <property type="entry name" value="NAD(P)-binding Rossmann-fold domains"/>
    <property type="match status" value="1"/>
</dbReference>
<comment type="catalytic activity">
    <reaction evidence="8">
        <text>oxaloacetate + H(+) = pyruvate + CO2</text>
        <dbReference type="Rhea" id="RHEA:15641"/>
        <dbReference type="ChEBI" id="CHEBI:15361"/>
        <dbReference type="ChEBI" id="CHEBI:15378"/>
        <dbReference type="ChEBI" id="CHEBI:16452"/>
        <dbReference type="ChEBI" id="CHEBI:16526"/>
        <dbReference type="EC" id="1.1.1.40"/>
    </reaction>
</comment>
<dbReference type="Gene3D" id="3.40.50.10380">
    <property type="entry name" value="Malic enzyme, N-terminal domain"/>
    <property type="match status" value="1"/>
</dbReference>
<gene>
    <name evidence="13" type="ORF">CURHAP_LOCUS46557</name>
</gene>
<dbReference type="InterPro" id="IPR012302">
    <property type="entry name" value="Malic_NAD-bd"/>
</dbReference>
<evidence type="ECO:0000256" key="10">
    <source>
        <dbReference type="SAM" id="MobiDB-lite"/>
    </source>
</evidence>
<evidence type="ECO:0000256" key="4">
    <source>
        <dbReference type="ARBA" id="ARBA00022723"/>
    </source>
</evidence>
<evidence type="ECO:0000313" key="14">
    <source>
        <dbReference type="Proteomes" id="UP000507222"/>
    </source>
</evidence>
<evidence type="ECO:0000259" key="11">
    <source>
        <dbReference type="SMART" id="SM00919"/>
    </source>
</evidence>
<dbReference type="SMART" id="SM01274">
    <property type="entry name" value="malic"/>
    <property type="match status" value="1"/>
</dbReference>
<dbReference type="Pfam" id="PF05183">
    <property type="entry name" value="RdRP"/>
    <property type="match status" value="1"/>
</dbReference>
<dbReference type="InterPro" id="IPR046346">
    <property type="entry name" value="Aminoacid_DH-like_N_sf"/>
</dbReference>
<name>A0A6J5VJJ8_PRUAR</name>
<dbReference type="Pfam" id="PF26249">
    <property type="entry name" value="4HB_RdRP3_N"/>
    <property type="match status" value="1"/>
</dbReference>
<comment type="cofactor">
    <cofactor evidence="2">
        <name>Mg(2+)</name>
        <dbReference type="ChEBI" id="CHEBI:18420"/>
    </cofactor>
</comment>
<dbReference type="GO" id="GO:0046872">
    <property type="term" value="F:metal ion binding"/>
    <property type="evidence" value="ECO:0007669"/>
    <property type="project" value="UniProtKB-KW"/>
</dbReference>
<feature type="domain" description="Malic enzyme NAD-binding" evidence="11">
    <location>
        <begin position="1384"/>
        <end position="1655"/>
    </location>
</feature>
<dbReference type="PRINTS" id="PR00072">
    <property type="entry name" value="MALOXRDTASE"/>
</dbReference>
<evidence type="ECO:0000256" key="1">
    <source>
        <dbReference type="ARBA" id="ARBA00001936"/>
    </source>
</evidence>
<accession>A0A6J5VJJ8</accession>
<dbReference type="InterPro" id="IPR036291">
    <property type="entry name" value="NAD(P)-bd_dom_sf"/>
</dbReference>
<evidence type="ECO:0000313" key="13">
    <source>
        <dbReference type="EMBL" id="CAB4288383.1"/>
    </source>
</evidence>
<sequence>MHHHSNLNVKRSHPQMEDAANHLSSSINCFHSSTIEPPQTVMANVCLQPQPQQQPHIALPPSVEDLLNQICNDRKQPQPDQNVRLRLSFLSEEKALQLLREIAEWRTIKTLGGLITWMIREKPQYHCASPSPSPSKSDPASLLQTQLSASPITPPVHKEQPGDHGGLRPPYSYSSASPSKVLRVYPYQGPHLLLLQLLLLRDNGQAQLEALGELEFRRQFLILNYAGGNKLKKVLEPETIRSWKDLPMQLFETRVWEALGRNCISTKDRHPTFDWDSGKTYVYHCEVSVDGSYKFKGPCLNNTKRTLLQKVLGDDNVLMVKFSDVVTEKVPTAIKEHNYANYSKVAREGILVVFKDGGNQEKKKNPTSSPVKCYFIRVGSNAAIDRSGDYKFSNRKIHETRCIFMHAHTVSSVSNYMARFSLILSKTESLVVDWSLVKVEDIDDEYCLDESGNRIYRDGKPLIHTDGTGFISEDLALLCPKDLLKGDYISKEYIEPLLLQFRLFYKGRAVKGTFLINKTLPPKTIQIRPSMVKVERDPTISDDQTVNSLEIVKVSKSHRNTYFSRHLIALLCHGGVPKEYFMGLLMKDLEDTHGVFCSMRAAFKGVKLIVLRTHLAYNHGEMDDDYSSVKMILSGIPLEESYLQYRLSILKKEENKSLRKGKICSPQSYMLMGTTDPTGILERDEVCVILDSGQMSGEVLVYRHPGLHFGDIHVLKARYVKELEYVVGNAKYAIFFSCKGPRSVADEMGGGDFDGDLYWVSRNPQLLECFKPSEPWIEASSSTPKVASPRPSELLPNDIEDALIKLFLKTRFEPSFAMSEASDSWLAKMDRLLILGDSSNSEKARVKANMLRLVDLYYEALDAPKKGGKVVIPGELKSNQFPHYMERVNSYKSTSILGLIYDTVNAYQLEDASIKEVKKLPMFDVEVPEECLRKWREHHQHYRSEMSSAMQDNDRDSKNNAADKVFRKYKEILYGGAEDLENSTRPLHEIFNEALAIYRVTYDHAISQGAVSKCCFAWKVAGSALCKVAAQKQITASSASSLTTGFELQRSLCFLCCNCKRKSVADPQLLIGSLRRMESAFKELGEKASVLDFDPKSAVVGGGVEDIYGEDTATEDQLVTPWTYSVASGYSLLRDPQYNKGLAFTEKERDAHYLRGLLPPATCSQQLQEKKLMNTIRQYQVPLQKYMALTELQERNERLFYKLLIDNVEELLPIVYTPTVGEACQKFGSIFRRPQGLYISLKEKGKVLEVLKNWPERTVQVIVVTDGERILGLGDLGCQGMGIPVGKLALYTALGGVRPSACLPITIDVGTNNKQLLEDEFYIGLRQKRTTGKEYADLLDEFMSAVKQNYGEKVVIQFEDFANHNAFQLLEKYRRTHLVFNDDIQGTAAVVLAGVVAALRLVGGSLSEHKFFVPWCWGSKEFFMDFCLHYILLAYHAGTGIAELIALEISQKTKTPVEETRKKIWLVDSKGLIVSSRKDSLQQFKKPWAHEHEPIDNLLDAVKAIKPTVLIGSSGVGRTFTKEVIEAVSSFNEKPLILALSNPTSQSECTAEEAYTWSKGRAIFASGSPFDPVEYNGKVYVPGQSNNAYIFPGFGLGLVISGAIRVHNDMLLAASESLAGEVSEEYFEKGLIYPPFSNIRKISAHIAANVAAKAYELGLATRLPRPENLVKYAESCMYSPVYRNYR</sequence>
<feature type="domain" description="Malic enzyme N-terminal" evidence="12">
    <location>
        <begin position="1193"/>
        <end position="1374"/>
    </location>
</feature>
<evidence type="ECO:0000256" key="5">
    <source>
        <dbReference type="ARBA" id="ARBA00022857"/>
    </source>
</evidence>
<dbReference type="FunFam" id="3.40.50.10380:FF:000002">
    <property type="entry name" value="Malic enzyme"/>
    <property type="match status" value="1"/>
</dbReference>
<dbReference type="Gene3D" id="3.40.50.720">
    <property type="entry name" value="NAD(P)-binding Rossmann-like Domain"/>
    <property type="match status" value="2"/>
</dbReference>